<gene>
    <name evidence="1" type="ORF">J2Z76_001545</name>
</gene>
<dbReference type="EMBL" id="JAGGKS010000004">
    <property type="protein sequence ID" value="MBP1925684.1"/>
    <property type="molecule type" value="Genomic_DNA"/>
</dbReference>
<accession>A0ABS4GDD2</accession>
<evidence type="ECO:0000313" key="1">
    <source>
        <dbReference type="EMBL" id="MBP1925684.1"/>
    </source>
</evidence>
<sequence>MKKSFIILLMILLLFSYNSIGAYENHKEIEEVEHLLNVRIDVMNDFLYGSKNANDINELNEGLSKIEIDKLLENDLSILYKVIDNPTDYELALSVKVDEIISLEETDYGYKLNANLNWLMSGYDGEFNLVKNYDIKCMQIEDKTYLAELKYIE</sequence>
<name>A0ABS4GDD2_9FIRM</name>
<dbReference type="RefSeq" id="WP_209511431.1">
    <property type="nucleotide sequence ID" value="NZ_JAGGKS010000004.1"/>
</dbReference>
<proteinExistence type="predicted"/>
<keyword evidence="2" id="KW-1185">Reference proteome</keyword>
<reference evidence="1 2" key="1">
    <citation type="submission" date="2021-03" db="EMBL/GenBank/DDBJ databases">
        <title>Genomic Encyclopedia of Type Strains, Phase IV (KMG-IV): sequencing the most valuable type-strain genomes for metagenomic binning, comparative biology and taxonomic classification.</title>
        <authorList>
            <person name="Goeker M."/>
        </authorList>
    </citation>
    <scope>NUCLEOTIDE SEQUENCE [LARGE SCALE GENOMIC DNA]</scope>
    <source>
        <strain evidence="1 2">DSM 24004</strain>
    </source>
</reference>
<evidence type="ECO:0000313" key="2">
    <source>
        <dbReference type="Proteomes" id="UP001519342"/>
    </source>
</evidence>
<organism evidence="1 2">
    <name type="scientific">Sedimentibacter acidaminivorans</name>
    <dbReference type="NCBI Taxonomy" id="913099"/>
    <lineage>
        <taxon>Bacteria</taxon>
        <taxon>Bacillati</taxon>
        <taxon>Bacillota</taxon>
        <taxon>Tissierellia</taxon>
        <taxon>Sedimentibacter</taxon>
    </lineage>
</organism>
<comment type="caution">
    <text evidence="1">The sequence shown here is derived from an EMBL/GenBank/DDBJ whole genome shotgun (WGS) entry which is preliminary data.</text>
</comment>
<protein>
    <submittedName>
        <fullName evidence="1">Uncharacterized protein</fullName>
    </submittedName>
</protein>
<dbReference type="Proteomes" id="UP001519342">
    <property type="component" value="Unassembled WGS sequence"/>
</dbReference>